<keyword evidence="3" id="KW-0170">Cobalt</keyword>
<dbReference type="SUPFAM" id="SSF53187">
    <property type="entry name" value="Zn-dependent exopeptidases"/>
    <property type="match status" value="1"/>
</dbReference>
<dbReference type="InterPro" id="IPR036264">
    <property type="entry name" value="Bact_exopeptidase_dim_dom"/>
</dbReference>
<accession>A0A9X2RH44</accession>
<evidence type="ECO:0000313" key="5">
    <source>
        <dbReference type="EMBL" id="MCQ8184469.1"/>
    </source>
</evidence>
<evidence type="ECO:0000256" key="2">
    <source>
        <dbReference type="ARBA" id="ARBA00022801"/>
    </source>
</evidence>
<dbReference type="Pfam" id="PF01546">
    <property type="entry name" value="Peptidase_M20"/>
    <property type="match status" value="1"/>
</dbReference>
<dbReference type="GO" id="GO:0008777">
    <property type="term" value="F:acetylornithine deacetylase activity"/>
    <property type="evidence" value="ECO:0007669"/>
    <property type="project" value="UniProtKB-EC"/>
</dbReference>
<dbReference type="GO" id="GO:0006526">
    <property type="term" value="P:L-arginine biosynthetic process"/>
    <property type="evidence" value="ECO:0007669"/>
    <property type="project" value="TreeGrafter"/>
</dbReference>
<dbReference type="GO" id="GO:0046872">
    <property type="term" value="F:metal ion binding"/>
    <property type="evidence" value="ECO:0007669"/>
    <property type="project" value="UniProtKB-KW"/>
</dbReference>
<keyword evidence="6" id="KW-1185">Reference proteome</keyword>
<dbReference type="RefSeq" id="WP_256618286.1">
    <property type="nucleotide sequence ID" value="NZ_JANIBC010000002.1"/>
</dbReference>
<dbReference type="InterPro" id="IPR050072">
    <property type="entry name" value="Peptidase_M20A"/>
</dbReference>
<protein>
    <submittedName>
        <fullName evidence="5">Acetylornithine deacetylase</fullName>
        <ecNumber evidence="5">3.5.1.16</ecNumber>
    </submittedName>
</protein>
<keyword evidence="2 5" id="KW-0378">Hydrolase</keyword>
<dbReference type="InterPro" id="IPR011650">
    <property type="entry name" value="Peptidase_M20_dimer"/>
</dbReference>
<feature type="domain" description="Peptidase M20 dimerisation" evidence="4">
    <location>
        <begin position="164"/>
        <end position="254"/>
    </location>
</feature>
<evidence type="ECO:0000256" key="1">
    <source>
        <dbReference type="ARBA" id="ARBA00022723"/>
    </source>
</evidence>
<dbReference type="NCBIfam" id="NF006439">
    <property type="entry name" value="PRK08737.1"/>
    <property type="match status" value="1"/>
</dbReference>
<evidence type="ECO:0000256" key="3">
    <source>
        <dbReference type="ARBA" id="ARBA00023285"/>
    </source>
</evidence>
<evidence type="ECO:0000259" key="4">
    <source>
        <dbReference type="Pfam" id="PF07687"/>
    </source>
</evidence>
<dbReference type="PANTHER" id="PTHR43808:SF31">
    <property type="entry name" value="N-ACETYL-L-CITRULLINE DEACETYLASE"/>
    <property type="match status" value="1"/>
</dbReference>
<dbReference type="Pfam" id="PF07687">
    <property type="entry name" value="M20_dimer"/>
    <property type="match status" value="1"/>
</dbReference>
<gene>
    <name evidence="5" type="ORF">NOG11_03630</name>
</gene>
<dbReference type="Gene3D" id="3.30.70.360">
    <property type="match status" value="1"/>
</dbReference>
<comment type="caution">
    <text evidence="5">The sequence shown here is derived from an EMBL/GenBank/DDBJ whole genome shotgun (WGS) entry which is preliminary data.</text>
</comment>
<dbReference type="EMBL" id="JANIBC010000002">
    <property type="protein sequence ID" value="MCQ8184469.1"/>
    <property type="molecule type" value="Genomic_DNA"/>
</dbReference>
<keyword evidence="1" id="KW-0479">Metal-binding</keyword>
<dbReference type="Gene3D" id="3.40.630.10">
    <property type="entry name" value="Zn peptidases"/>
    <property type="match status" value="1"/>
</dbReference>
<dbReference type="InterPro" id="IPR002933">
    <property type="entry name" value="Peptidase_M20"/>
</dbReference>
<evidence type="ECO:0000313" key="6">
    <source>
        <dbReference type="Proteomes" id="UP001142610"/>
    </source>
</evidence>
<dbReference type="EC" id="3.5.1.16" evidence="5"/>
<sequence>MTAPLEDILGYLDPLIACRTENPPREINVDGRLVETVRLALPGFDITVEDLGEGCLIIEASRGTSPVLFNVHMDTVPIAPGWESDPHQLVRTDDRAFGLGTSDTKGAAAVLFVLAAHTDHPMRLLLTTDEEAGQSRCIRSFLQNTPNADLAVIAEPTDALARLEHRGIFSARAVFSGESGHASETGRRSAVHDAARLIAGALDLPGALDNRLNFGRIEGGVKPNMIAAEAELLFGFRNRPGSDYRQLLSSIAKLGDAEITPRFTGPALPSDADGRSYRAQEAAKGYASRLGLPVGEPVDFWTEASLFSEAGVPSLVLGAGSIAQAHAPGEFVTYDQLAKLYHLYAEVLDGFA</sequence>
<dbReference type="AlphaFoldDB" id="A0A9X2RH44"/>
<name>A0A9X2RH44_9PROT</name>
<dbReference type="SUPFAM" id="SSF55031">
    <property type="entry name" value="Bacterial exopeptidase dimerisation domain"/>
    <property type="match status" value="1"/>
</dbReference>
<organism evidence="5 6">
    <name type="scientific">Parvularcula maris</name>
    <dbReference type="NCBI Taxonomy" id="2965077"/>
    <lineage>
        <taxon>Bacteria</taxon>
        <taxon>Pseudomonadati</taxon>
        <taxon>Pseudomonadota</taxon>
        <taxon>Alphaproteobacteria</taxon>
        <taxon>Parvularculales</taxon>
        <taxon>Parvularculaceae</taxon>
        <taxon>Parvularcula</taxon>
    </lineage>
</organism>
<dbReference type="Proteomes" id="UP001142610">
    <property type="component" value="Unassembled WGS sequence"/>
</dbReference>
<proteinExistence type="predicted"/>
<reference evidence="5" key="1">
    <citation type="submission" date="2022-07" db="EMBL/GenBank/DDBJ databases">
        <title>Parvularcula maris sp. nov., an algicidal bacterium isolated from seawater.</title>
        <authorList>
            <person name="Li F."/>
        </authorList>
    </citation>
    <scope>NUCLEOTIDE SEQUENCE</scope>
    <source>
        <strain evidence="5">BGMRC 0090</strain>
    </source>
</reference>
<dbReference type="PANTHER" id="PTHR43808">
    <property type="entry name" value="ACETYLORNITHINE DEACETYLASE"/>
    <property type="match status" value="1"/>
</dbReference>